<accession>A0A8J2LJH4</accession>
<sequence length="38" mass="4511">HLSQYSTTIEEKIAEVPPKNIQFYARLNQQTFEQLPTF</sequence>
<organism evidence="1 2">
    <name type="scientific">Allacma fusca</name>
    <dbReference type="NCBI Taxonomy" id="39272"/>
    <lineage>
        <taxon>Eukaryota</taxon>
        <taxon>Metazoa</taxon>
        <taxon>Ecdysozoa</taxon>
        <taxon>Arthropoda</taxon>
        <taxon>Hexapoda</taxon>
        <taxon>Collembola</taxon>
        <taxon>Symphypleona</taxon>
        <taxon>Sminthuridae</taxon>
        <taxon>Allacma</taxon>
    </lineage>
</organism>
<reference evidence="1" key="1">
    <citation type="submission" date="2021-06" db="EMBL/GenBank/DDBJ databases">
        <authorList>
            <person name="Hodson N. C."/>
            <person name="Mongue J. A."/>
            <person name="Jaron S. K."/>
        </authorList>
    </citation>
    <scope>NUCLEOTIDE SEQUENCE</scope>
</reference>
<keyword evidence="2" id="KW-1185">Reference proteome</keyword>
<evidence type="ECO:0000313" key="1">
    <source>
        <dbReference type="EMBL" id="CAG7824254.1"/>
    </source>
</evidence>
<proteinExistence type="predicted"/>
<evidence type="ECO:0000313" key="2">
    <source>
        <dbReference type="Proteomes" id="UP000708208"/>
    </source>
</evidence>
<dbReference type="Proteomes" id="UP000708208">
    <property type="component" value="Unassembled WGS sequence"/>
</dbReference>
<comment type="caution">
    <text evidence="1">The sequence shown here is derived from an EMBL/GenBank/DDBJ whole genome shotgun (WGS) entry which is preliminary data.</text>
</comment>
<dbReference type="EMBL" id="CAJVCH010532146">
    <property type="protein sequence ID" value="CAG7824254.1"/>
    <property type="molecule type" value="Genomic_DNA"/>
</dbReference>
<protein>
    <submittedName>
        <fullName evidence="1">Uncharacterized protein</fullName>
    </submittedName>
</protein>
<feature type="non-terminal residue" evidence="1">
    <location>
        <position position="1"/>
    </location>
</feature>
<dbReference type="AlphaFoldDB" id="A0A8J2LJH4"/>
<name>A0A8J2LJH4_9HEXA</name>
<gene>
    <name evidence="1" type="ORF">AFUS01_LOCUS34419</name>
</gene>